<evidence type="ECO:0000256" key="9">
    <source>
        <dbReference type="ARBA" id="ARBA00022843"/>
    </source>
</evidence>
<comment type="subcellular location">
    <subcellularLocation>
        <location evidence="1">Cytoplasm</location>
        <location evidence="1">Perinuclear region</location>
    </subcellularLocation>
</comment>
<evidence type="ECO:0000256" key="16">
    <source>
        <dbReference type="ARBA" id="ARBA00046720"/>
    </source>
</evidence>
<evidence type="ECO:0000256" key="10">
    <source>
        <dbReference type="ARBA" id="ARBA00022845"/>
    </source>
</evidence>
<gene>
    <name evidence="21" type="ORF">RDWZM_009625</name>
</gene>
<keyword evidence="11" id="KW-0813">Transport</keyword>
<feature type="domain" description="W2" evidence="19">
    <location>
        <begin position="806"/>
        <end position="991"/>
    </location>
</feature>
<sequence length="992" mass="114956">MSVLALAIINKRNTPVLVRTRDQDSLGILFKLHSSLDVVDEKQSANTREPFLGILAQSDSYKIYGLCSVTQTKVLLMVSNTMVRDNEARSILRTIYNTYVDVTTNNPFYTYGHQVTSNGSLSPLSRRWNPPSNHIRSDVHDNPQSDTVIDYKVRAILNKITPEKFDKLSRELLDLGLESCDVLKRVLWLIFTKALEDSKYSFMYAKLCKVIYESLSRHYEEVNANTHNFKKLLFTKCAEEFENRRNAFELFENQTEPLSIDDEELRSIAKQKMLGNIKFICELGKQELLPTNILHNCIQQLLSKKKKRSLKDKIQDLECLCEIMKNIGYLLEEKEEARGLLDQYFERMEKYSKQSELSSRIRFMLLDVIDLRKNDWVPRQKEALPSTISDPKNDYRDNEVLQYPFPFIRQNLNLKSPRCDDVFSQINLGPYYLGTGPGVINDSSPYPNINNSFNQRRPNYQNQGYPKNPPLFGNYPNSNASQPKRDSNYNRQGGYQQQPNPNPPANMLSNGMNQLNANRDMVNLPPRFQRQFNNKQSNSNPIAGLNVGVSPFMPPIVKNESDVRQQPKSLYKNNDKEMIGKQGQNFGKPVAFNKYNNNNSLRSNMNGKDSNIVNEMNQLKLENTPLEQEPSKNVVNVILEVEKLLLEYFKDENWQEFIKNLKTINISFDETLLIIIRISIGKSETEREQAYKLINKLKQESFVNESIFLVALKNLFCKIAELEVETPRARSYVAGFVANLITECSVTLKEIGDLLDGGQHYPLFPLLLQNLNKAKGQTWLFDSFTDSKINLINMLPENDRNKERMADILEDRSLTFLYPMLRIESDITKQITSNECTPTQLYRWLKDNVNVSLQSSSEFISVVFSALLKHIIQKHNNESTPNVFSTTLFTNQENELTKYQQLLRLFLTGKPDLQLVALYSLQTYCHDINFPKGLLEKWFNMLYELEIVDDEVFFKWKEDINDEYPGKGNALFQVNKWLTWLEEADDDEDEEE</sequence>
<reference evidence="21" key="1">
    <citation type="submission" date="2022-12" db="EMBL/GenBank/DDBJ databases">
        <title>Genome assemblies of Blomia tropicalis.</title>
        <authorList>
            <person name="Cui Y."/>
        </authorList>
    </citation>
    <scope>NUCLEOTIDE SEQUENCE</scope>
    <source>
        <tissue evidence="21">Adult mites</tissue>
    </source>
</reference>
<dbReference type="InterPro" id="IPR003307">
    <property type="entry name" value="W2_domain"/>
</dbReference>
<protein>
    <recommendedName>
        <fullName evidence="15">Eukaryotic translation initiation factor 4 gamma 2</fullName>
    </recommendedName>
</protein>
<dbReference type="GO" id="GO:0006417">
    <property type="term" value="P:regulation of translation"/>
    <property type="evidence" value="ECO:0007669"/>
    <property type="project" value="UniProtKB-KW"/>
</dbReference>
<comment type="similarity">
    <text evidence="3">Belongs to the TRAPP small subunits family. Sedlin subfamily.</text>
</comment>
<dbReference type="SMART" id="SM00543">
    <property type="entry name" value="MIF4G"/>
    <property type="match status" value="1"/>
</dbReference>
<dbReference type="Pfam" id="PF02020">
    <property type="entry name" value="W2"/>
    <property type="match status" value="1"/>
</dbReference>
<dbReference type="Pfam" id="PF02854">
    <property type="entry name" value="MIF4G"/>
    <property type="match status" value="1"/>
</dbReference>
<evidence type="ECO:0000259" key="20">
    <source>
        <dbReference type="PROSITE" id="PS51366"/>
    </source>
</evidence>
<dbReference type="InterPro" id="IPR016024">
    <property type="entry name" value="ARM-type_fold"/>
</dbReference>
<dbReference type="Proteomes" id="UP001142055">
    <property type="component" value="Chromosome 3"/>
</dbReference>
<dbReference type="Gene3D" id="3.30.450.70">
    <property type="match status" value="1"/>
</dbReference>
<keyword evidence="9" id="KW-0832">Ubl conjugation</keyword>
<organism evidence="21 22">
    <name type="scientific">Blomia tropicalis</name>
    <name type="common">Mite</name>
    <dbReference type="NCBI Taxonomy" id="40697"/>
    <lineage>
        <taxon>Eukaryota</taxon>
        <taxon>Metazoa</taxon>
        <taxon>Ecdysozoa</taxon>
        <taxon>Arthropoda</taxon>
        <taxon>Chelicerata</taxon>
        <taxon>Arachnida</taxon>
        <taxon>Acari</taxon>
        <taxon>Acariformes</taxon>
        <taxon>Sarcoptiformes</taxon>
        <taxon>Astigmata</taxon>
        <taxon>Glycyphagoidea</taxon>
        <taxon>Echimyopodidae</taxon>
        <taxon>Blomia</taxon>
    </lineage>
</organism>
<comment type="similarity">
    <text evidence="2">Belongs to the eukaryotic initiation factor 4G family.</text>
</comment>
<evidence type="ECO:0000256" key="7">
    <source>
        <dbReference type="ARBA" id="ARBA00022540"/>
    </source>
</evidence>
<evidence type="ECO:0000259" key="19">
    <source>
        <dbReference type="PROSITE" id="PS51363"/>
    </source>
</evidence>
<dbReference type="PANTHER" id="PTHR23253:SF9">
    <property type="entry name" value="EUKARYOTIC TRANSLATION INITIATION FACTOR 4 GAMMA 2"/>
    <property type="match status" value="1"/>
</dbReference>
<evidence type="ECO:0000256" key="8">
    <source>
        <dbReference type="ARBA" id="ARBA00022553"/>
    </source>
</evidence>
<comment type="caution">
    <text evidence="21">The sequence shown here is derived from an EMBL/GenBank/DDBJ whole genome shotgun (WGS) entry which is preliminary data.</text>
</comment>
<evidence type="ECO:0000256" key="6">
    <source>
        <dbReference type="ARBA" id="ARBA00022499"/>
    </source>
</evidence>
<dbReference type="SMART" id="SM00515">
    <property type="entry name" value="eIF5C"/>
    <property type="match status" value="1"/>
</dbReference>
<evidence type="ECO:0000256" key="12">
    <source>
        <dbReference type="ARBA" id="ARBA00022917"/>
    </source>
</evidence>
<name>A0A9Q0RJW1_BLOTA</name>
<dbReference type="Pfam" id="PF02847">
    <property type="entry name" value="MA3"/>
    <property type="match status" value="1"/>
</dbReference>
<dbReference type="GO" id="GO:0048471">
    <property type="term" value="C:perinuclear region of cytoplasm"/>
    <property type="evidence" value="ECO:0007669"/>
    <property type="project" value="UniProtKB-SubCell"/>
</dbReference>
<evidence type="ECO:0000256" key="11">
    <source>
        <dbReference type="ARBA" id="ARBA00022892"/>
    </source>
</evidence>
<evidence type="ECO:0000256" key="5">
    <source>
        <dbReference type="ARBA" id="ARBA00022491"/>
    </source>
</evidence>
<dbReference type="InterPro" id="IPR006722">
    <property type="entry name" value="Sedlin"/>
</dbReference>
<evidence type="ECO:0000256" key="18">
    <source>
        <dbReference type="SAM" id="MobiDB-lite"/>
    </source>
</evidence>
<dbReference type="PROSITE" id="PS51363">
    <property type="entry name" value="W2"/>
    <property type="match status" value="1"/>
</dbReference>
<dbReference type="GO" id="GO:0003729">
    <property type="term" value="F:mRNA binding"/>
    <property type="evidence" value="ECO:0007669"/>
    <property type="project" value="TreeGrafter"/>
</dbReference>
<evidence type="ECO:0000256" key="13">
    <source>
        <dbReference type="ARBA" id="ARBA00022990"/>
    </source>
</evidence>
<comment type="subunit">
    <text evidence="16">Interacts with the serine/threonine protein kinases MKNK1 and MKNK2. Binds EIF4A and EIF3. Interacts with MIF4GD. Interacts with DAZAP2.</text>
</comment>
<dbReference type="InterPro" id="IPR003890">
    <property type="entry name" value="MIF4G-like_typ-3"/>
</dbReference>
<dbReference type="GO" id="GO:0006888">
    <property type="term" value="P:endoplasmic reticulum to Golgi vesicle-mediated transport"/>
    <property type="evidence" value="ECO:0007669"/>
    <property type="project" value="InterPro"/>
</dbReference>
<evidence type="ECO:0000256" key="17">
    <source>
        <dbReference type="SAM" id="Coils"/>
    </source>
</evidence>
<keyword evidence="12" id="KW-0648">Protein biosynthesis</keyword>
<evidence type="ECO:0000256" key="3">
    <source>
        <dbReference type="ARBA" id="ARBA00006626"/>
    </source>
</evidence>
<dbReference type="AlphaFoldDB" id="A0A9Q0RJW1"/>
<feature type="compositionally biased region" description="Polar residues" evidence="18">
    <location>
        <begin position="443"/>
        <end position="465"/>
    </location>
</feature>
<evidence type="ECO:0000256" key="14">
    <source>
        <dbReference type="ARBA" id="ARBA00037759"/>
    </source>
</evidence>
<proteinExistence type="inferred from homology"/>
<keyword evidence="22" id="KW-1185">Reference proteome</keyword>
<dbReference type="PROSITE" id="PS51366">
    <property type="entry name" value="MI"/>
    <property type="match status" value="1"/>
</dbReference>
<evidence type="ECO:0000313" key="22">
    <source>
        <dbReference type="Proteomes" id="UP001142055"/>
    </source>
</evidence>
<keyword evidence="11" id="KW-0931">ER-Golgi transport</keyword>
<dbReference type="GO" id="GO:0003743">
    <property type="term" value="F:translation initiation factor activity"/>
    <property type="evidence" value="ECO:0007669"/>
    <property type="project" value="UniProtKB-KW"/>
</dbReference>
<dbReference type="PANTHER" id="PTHR23253">
    <property type="entry name" value="EUKARYOTIC TRANSLATION INITIATION FACTOR 4 GAMMA"/>
    <property type="match status" value="1"/>
</dbReference>
<keyword evidence="5" id="KW-0678">Repressor</keyword>
<evidence type="ECO:0000256" key="4">
    <source>
        <dbReference type="ARBA" id="ARBA00022481"/>
    </source>
</evidence>
<keyword evidence="8" id="KW-0597">Phosphoprotein</keyword>
<evidence type="ECO:0000256" key="15">
    <source>
        <dbReference type="ARBA" id="ARBA00040449"/>
    </source>
</evidence>
<dbReference type="Pfam" id="PF04628">
    <property type="entry name" value="Sedlin_N"/>
    <property type="match status" value="1"/>
</dbReference>
<dbReference type="OMA" id="CAPLDIN"/>
<keyword evidence="10" id="KW-0810">Translation regulation</keyword>
<evidence type="ECO:0000256" key="1">
    <source>
        <dbReference type="ARBA" id="ARBA00004556"/>
    </source>
</evidence>
<dbReference type="CDD" id="cd11559">
    <property type="entry name" value="W2_eIF4G1_like"/>
    <property type="match status" value="1"/>
</dbReference>
<feature type="coiled-coil region" evidence="17">
    <location>
        <begin position="307"/>
        <end position="354"/>
    </location>
</feature>
<dbReference type="SUPFAM" id="SSF48371">
    <property type="entry name" value="ARM repeat"/>
    <property type="match status" value="3"/>
</dbReference>
<keyword evidence="6" id="KW-1017">Isopeptide bond</keyword>
<keyword evidence="4" id="KW-0488">Methylation</keyword>
<dbReference type="SUPFAM" id="SSF64356">
    <property type="entry name" value="SNARE-like"/>
    <property type="match status" value="1"/>
</dbReference>
<keyword evidence="17" id="KW-0175">Coiled coil</keyword>
<dbReference type="InterPro" id="IPR011012">
    <property type="entry name" value="Longin-like_dom_sf"/>
</dbReference>
<keyword evidence="13" id="KW-0007">Acetylation</keyword>
<dbReference type="GO" id="GO:0016281">
    <property type="term" value="C:eukaryotic translation initiation factor 4F complex"/>
    <property type="evidence" value="ECO:0007669"/>
    <property type="project" value="TreeGrafter"/>
</dbReference>
<dbReference type="Gene3D" id="1.25.40.180">
    <property type="match status" value="3"/>
</dbReference>
<keyword evidence="7" id="KW-0396">Initiation factor</keyword>
<feature type="region of interest" description="Disordered" evidence="18">
    <location>
        <begin position="443"/>
        <end position="509"/>
    </location>
</feature>
<feature type="compositionally biased region" description="Low complexity" evidence="18">
    <location>
        <begin position="489"/>
        <end position="499"/>
    </location>
</feature>
<accession>A0A9Q0RJW1</accession>
<evidence type="ECO:0000313" key="21">
    <source>
        <dbReference type="EMBL" id="KAJ6218468.1"/>
    </source>
</evidence>
<comment type="function">
    <text evidence="14">Appears to play a role in the switch from cap-dependent to IRES-mediated translation during mitosis, apoptosis and viral infection. Cleaved by some caspases and viral proteases.</text>
</comment>
<evidence type="ECO:0000256" key="2">
    <source>
        <dbReference type="ARBA" id="ARBA00005775"/>
    </source>
</evidence>
<dbReference type="EMBL" id="JAPWDV010000003">
    <property type="protein sequence ID" value="KAJ6218468.1"/>
    <property type="molecule type" value="Genomic_DNA"/>
</dbReference>
<feature type="domain" description="MI" evidence="20">
    <location>
        <begin position="636"/>
        <end position="756"/>
    </location>
</feature>
<dbReference type="InterPro" id="IPR003891">
    <property type="entry name" value="Initiation_fac_eIF4g_MI"/>
</dbReference>